<dbReference type="SUPFAM" id="SSF48452">
    <property type="entry name" value="TPR-like"/>
    <property type="match status" value="1"/>
</dbReference>
<evidence type="ECO:0000313" key="3">
    <source>
        <dbReference type="EMBL" id="KIY00564.1"/>
    </source>
</evidence>
<feature type="compositionally biased region" description="Pro residues" evidence="1">
    <location>
        <begin position="229"/>
        <end position="239"/>
    </location>
</feature>
<evidence type="ECO:0000256" key="1">
    <source>
        <dbReference type="SAM" id="MobiDB-lite"/>
    </source>
</evidence>
<dbReference type="InterPro" id="IPR025676">
    <property type="entry name" value="Clr5_dom"/>
</dbReference>
<dbReference type="OrthoDB" id="4115389at2759"/>
<gene>
    <name evidence="3" type="ORF">Z520_03227</name>
</gene>
<dbReference type="EMBL" id="KN848066">
    <property type="protein sequence ID" value="KIY00564.1"/>
    <property type="molecule type" value="Genomic_DNA"/>
</dbReference>
<dbReference type="AlphaFoldDB" id="A0A0D2KUY5"/>
<evidence type="ECO:0000259" key="2">
    <source>
        <dbReference type="Pfam" id="PF14420"/>
    </source>
</evidence>
<dbReference type="VEuPathDB" id="FungiDB:Z520_03227"/>
<dbReference type="RefSeq" id="XP_016634686.1">
    <property type="nucleotide sequence ID" value="XM_016773740.1"/>
</dbReference>
<dbReference type="Pfam" id="PF13424">
    <property type="entry name" value="TPR_12"/>
    <property type="match status" value="1"/>
</dbReference>
<dbReference type="InterPro" id="IPR011990">
    <property type="entry name" value="TPR-like_helical_dom_sf"/>
</dbReference>
<feature type="domain" description="Clr5" evidence="2">
    <location>
        <begin position="11"/>
        <end position="60"/>
    </location>
</feature>
<accession>A0A0D2KUY5</accession>
<reference evidence="3 4" key="1">
    <citation type="submission" date="2015-01" db="EMBL/GenBank/DDBJ databases">
        <title>The Genome Sequence of Fonsecaea multimorphosa CBS 102226.</title>
        <authorList>
            <consortium name="The Broad Institute Genomics Platform"/>
            <person name="Cuomo C."/>
            <person name="de Hoog S."/>
            <person name="Gorbushina A."/>
            <person name="Stielow B."/>
            <person name="Teixiera M."/>
            <person name="Abouelleil A."/>
            <person name="Chapman S.B."/>
            <person name="Priest M."/>
            <person name="Young S.K."/>
            <person name="Wortman J."/>
            <person name="Nusbaum C."/>
            <person name="Birren B."/>
        </authorList>
    </citation>
    <scope>NUCLEOTIDE SEQUENCE [LARGE SCALE GENOMIC DNA]</scope>
    <source>
        <strain evidence="3 4">CBS 102226</strain>
    </source>
</reference>
<protein>
    <recommendedName>
        <fullName evidence="2">Clr5 domain-containing protein</fullName>
    </recommendedName>
</protein>
<dbReference type="Proteomes" id="UP000053411">
    <property type="component" value="Unassembled WGS sequence"/>
</dbReference>
<feature type="region of interest" description="Disordered" evidence="1">
    <location>
        <begin position="183"/>
        <end position="265"/>
    </location>
</feature>
<proteinExistence type="predicted"/>
<organism evidence="3 4">
    <name type="scientific">Fonsecaea multimorphosa CBS 102226</name>
    <dbReference type="NCBI Taxonomy" id="1442371"/>
    <lineage>
        <taxon>Eukaryota</taxon>
        <taxon>Fungi</taxon>
        <taxon>Dikarya</taxon>
        <taxon>Ascomycota</taxon>
        <taxon>Pezizomycotina</taxon>
        <taxon>Eurotiomycetes</taxon>
        <taxon>Chaetothyriomycetidae</taxon>
        <taxon>Chaetothyriales</taxon>
        <taxon>Herpotrichiellaceae</taxon>
        <taxon>Fonsecaea</taxon>
    </lineage>
</organism>
<dbReference type="Pfam" id="PF14420">
    <property type="entry name" value="Clr5"/>
    <property type="match status" value="1"/>
</dbReference>
<dbReference type="GeneID" id="27708973"/>
<keyword evidence="4" id="KW-1185">Reference proteome</keyword>
<name>A0A0D2KUY5_9EURO</name>
<sequence length="799" mass="90380">MVGDRSPQPPRETWEALKTDIRKWYLKENRTCEYIQKQLRLRSLFVSERQIKNRLSEWKYERKKTPHQHYLAMLVVADSWKARGGEVIFEVPKREERVTYSAQKIKKECERVKKRYLLHRESFKLPSLCEAEYTLRVAGISWRDKDLLLDHNRAGKIQIYAPSLQWHASLNGLPVQPCPVRNRDILANGGSPPTLFQDRQDDKDSPPSALEPVAACSVVPPNNPISQTPSPPDTPPKLNKPPRVGSQGILSPPTGIVATTDCQPSSLEPVPCSDLPWPVAAANTADNGNALFQTDPAHTLLSPPDEALPIEDETYSPPHSNRTMSSTATLVVLATPSETTLNPNACRSCLPPHSHQSYDFSESIGTLCKGIKCEPPDYSAYLHPVYCFQNTSDEDHKLSASQWAAPYYLQCFSEHLQEDILEFRKSQSMHILQYALEHNNEFILPCLSWTMLVLGQTQRMEQLADFLSASCSIISSQPAMRKSYTYEVPFRYALAWASKDLEEMELQGDSLGRSHTQIGQIWGREHPNFFVSGYLYAWHSMWKGDYHAALRLLTNSLPVCERTMGRHDLLTINCLSIAARAYAHVGHTEAAVQCYRRAMSATQLLEEDQAHVKAHGPVLQLFRSTLLARHAVLLLRLQDPLGAEKQLRKVLDTRVLMYGVHSLIIWWAAWPLASMLQQTGQLADSDALMDELCRWHYWEQEVEWCLQAGEPPPPRPQFHWLRFEPNMTKKEEQSPPPLEVAGGLYSSQICDAGLEMPPDDEMHLADQPFSSGGVDVCLTVATTLSGIPPSDHDWDFLEP</sequence>
<dbReference type="Gene3D" id="1.25.40.10">
    <property type="entry name" value="Tetratricopeptide repeat domain"/>
    <property type="match status" value="1"/>
</dbReference>
<evidence type="ECO:0000313" key="4">
    <source>
        <dbReference type="Proteomes" id="UP000053411"/>
    </source>
</evidence>